<dbReference type="OrthoDB" id="376328at2759"/>
<sequence length="746" mass="82880">MENDTHYDRSKFRVLSTWCEVEDDDDGGVNLTKHKEFCKLMLKNLLMVSEEKYKCEKETLQQGGKKWCVKACDLLNIWLLHIKDECVSEDVIKGVFTRVHAADALFGDTGEYTKCMYGRISNLLRDNDDMLNNMLKWMECKKREGEMDEVYKKNWCNKSAGLNRSVGWNQWKNKNTDKERELEGEKYMEELKKVEEQKEDVLQEIKKVSLGQQPPPPPPQQQDGGHTQQGGNKPQGPPPPGKPQEPPQPGGLSTESKDDTDGKGKGKSSAPNCVEGVVDGNAEDAMKCISLDDDVPPTEPPTNIVDEQYEATRTSGPVGREGSEIAKVDIAEDHTQLPSSSVTHVPAVPPGLPAAPTDPIPDDPDQDLSSSSSSSRSSSSSSSSSSATSPGVPEPATPNSSQDDKIAHTNGAQGPSGGGPPTANKDSTIEQKDHSLTTTPTSTQYPTATTTSVPAKGNDRGSGPKSAGGRQAFLPPRVLKWKVGKEGIVPFDLLTPYLPTIPVFIGISAMTYLLWKYFVLGKRRKRYKRAHQVRVPQTLEEQPLDHVDDQADGAHEYTLVKERKPRSAPTRRRKKRSGRRMIIDIHLEVLDECQREELYSTKEDFLVIIVQEFMGSEFIKEDSVPKEGVPKEQVPCSDSRLREEDLVPKEGIPREDVPLEQIPGLGEEDFVPKEGVSKEQVSSSDSGFREEDFVPKEEVSREQVPSSDSGFRKEHFVPKENVSTEEFPKEQDPRSGLGFRDEDFVP</sequence>
<organism evidence="4 5">
    <name type="scientific">Plasmodium coatneyi</name>
    <dbReference type="NCBI Taxonomy" id="208452"/>
    <lineage>
        <taxon>Eukaryota</taxon>
        <taxon>Sar</taxon>
        <taxon>Alveolata</taxon>
        <taxon>Apicomplexa</taxon>
        <taxon>Aconoidasida</taxon>
        <taxon>Haemosporida</taxon>
        <taxon>Plasmodiidae</taxon>
        <taxon>Plasmodium</taxon>
    </lineage>
</organism>
<evidence type="ECO:0000256" key="1">
    <source>
        <dbReference type="SAM" id="MobiDB-lite"/>
    </source>
</evidence>
<feature type="compositionally biased region" description="Basic and acidic residues" evidence="1">
    <location>
        <begin position="321"/>
        <end position="335"/>
    </location>
</feature>
<feature type="region of interest" description="Disordered" evidence="1">
    <location>
        <begin position="622"/>
        <end position="746"/>
    </location>
</feature>
<dbReference type="Pfam" id="PF12879">
    <property type="entry name" value="SICA_C"/>
    <property type="match status" value="1"/>
</dbReference>
<dbReference type="RefSeq" id="XP_019912986.1">
    <property type="nucleotide sequence ID" value="XM_020057291.1"/>
</dbReference>
<feature type="domain" description="Schizont-infected cell agglutination C-terminal" evidence="3">
    <location>
        <begin position="516"/>
        <end position="636"/>
    </location>
</feature>
<keyword evidence="2" id="KW-1133">Transmembrane helix</keyword>
<keyword evidence="2" id="KW-0812">Transmembrane</keyword>
<feature type="region of interest" description="Disordered" evidence="1">
    <location>
        <begin position="209"/>
        <end position="278"/>
    </location>
</feature>
<feature type="region of interest" description="Disordered" evidence="1">
    <location>
        <begin position="290"/>
        <end position="471"/>
    </location>
</feature>
<feature type="compositionally biased region" description="Low complexity" evidence="1">
    <location>
        <begin position="367"/>
        <end position="386"/>
    </location>
</feature>
<gene>
    <name evidence="4" type="ORF">PCOAH_00004760</name>
</gene>
<feature type="compositionally biased region" description="Basic and acidic residues" evidence="1">
    <location>
        <begin position="726"/>
        <end position="746"/>
    </location>
</feature>
<evidence type="ECO:0000259" key="3">
    <source>
        <dbReference type="Pfam" id="PF12879"/>
    </source>
</evidence>
<dbReference type="VEuPathDB" id="PlasmoDB:PCOAH_00004760"/>
<reference evidence="5" key="1">
    <citation type="submission" date="2016-06" db="EMBL/GenBank/DDBJ databases">
        <title>First high quality genome sequence of Plasmodium coatneyi using continuous long reads from single molecule, real-time sequencing.</title>
        <authorList>
            <person name="Chien J.-T."/>
            <person name="Pakala S.B."/>
            <person name="Geraldo J.A."/>
            <person name="Lapp S.A."/>
            <person name="Barnwell J.W."/>
            <person name="Kissinger J.C."/>
            <person name="Galinski M.R."/>
            <person name="Humphrey J.C."/>
        </authorList>
    </citation>
    <scope>NUCLEOTIDE SEQUENCE [LARGE SCALE GENOMIC DNA]</scope>
    <source>
        <strain evidence="5">Hackeri</strain>
    </source>
</reference>
<evidence type="ECO:0000313" key="5">
    <source>
        <dbReference type="Proteomes" id="UP000092716"/>
    </source>
</evidence>
<feature type="compositionally biased region" description="Pro residues" evidence="1">
    <location>
        <begin position="235"/>
        <end position="249"/>
    </location>
</feature>
<evidence type="ECO:0000313" key="4">
    <source>
        <dbReference type="EMBL" id="ANQ06291.1"/>
    </source>
</evidence>
<dbReference type="InterPro" id="IPR024288">
    <property type="entry name" value="SICA_C"/>
</dbReference>
<feature type="compositionally biased region" description="Low complexity" evidence="1">
    <location>
        <begin position="436"/>
        <end position="454"/>
    </location>
</feature>
<dbReference type="GeneID" id="30907199"/>
<dbReference type="KEGG" id="pcot:PCOAH_00004760"/>
<evidence type="ECO:0000256" key="2">
    <source>
        <dbReference type="SAM" id="Phobius"/>
    </source>
</evidence>
<accession>A0A1B1DU29</accession>
<dbReference type="EMBL" id="CP016241">
    <property type="protein sequence ID" value="ANQ06291.1"/>
    <property type="molecule type" value="Genomic_DNA"/>
</dbReference>
<keyword evidence="2" id="KW-0472">Membrane</keyword>
<feature type="compositionally biased region" description="Pro residues" evidence="1">
    <location>
        <begin position="347"/>
        <end position="359"/>
    </location>
</feature>
<feature type="transmembrane region" description="Helical" evidence="2">
    <location>
        <begin position="497"/>
        <end position="519"/>
    </location>
</feature>
<feature type="compositionally biased region" description="Basic and acidic residues" evidence="1">
    <location>
        <begin position="687"/>
        <end position="701"/>
    </location>
</feature>
<feature type="compositionally biased region" description="Low complexity" evidence="1">
    <location>
        <begin position="221"/>
        <end position="234"/>
    </location>
</feature>
<proteinExistence type="predicted"/>
<keyword evidence="5" id="KW-1185">Reference proteome</keyword>
<feature type="compositionally biased region" description="Basic and acidic residues" evidence="1">
    <location>
        <begin position="639"/>
        <end position="657"/>
    </location>
</feature>
<name>A0A1B1DU29_9APIC</name>
<protein>
    <submittedName>
        <fullName evidence="4">SICA antigen</fullName>
    </submittedName>
</protein>
<feature type="compositionally biased region" description="Basic and acidic residues" evidence="1">
    <location>
        <begin position="255"/>
        <end position="264"/>
    </location>
</feature>
<dbReference type="AlphaFoldDB" id="A0A1B1DU29"/>
<dbReference type="Proteomes" id="UP000092716">
    <property type="component" value="Chromosome 3"/>
</dbReference>